<dbReference type="Proteomes" id="UP001596113">
    <property type="component" value="Unassembled WGS sequence"/>
</dbReference>
<reference evidence="4" key="1">
    <citation type="journal article" date="2019" name="Int. J. Syst. Evol. Microbiol.">
        <title>The Global Catalogue of Microorganisms (GCM) 10K type strain sequencing project: providing services to taxonomists for standard genome sequencing and annotation.</title>
        <authorList>
            <consortium name="The Broad Institute Genomics Platform"/>
            <consortium name="The Broad Institute Genome Sequencing Center for Infectious Disease"/>
            <person name="Wu L."/>
            <person name="Ma J."/>
        </authorList>
    </citation>
    <scope>NUCLEOTIDE SEQUENCE [LARGE SCALE GENOMIC DNA]</scope>
    <source>
        <strain evidence="4">CGMCC 1.18575</strain>
    </source>
</reference>
<organism evidence="3 4">
    <name type="scientific">Cohnella soli</name>
    <dbReference type="NCBI Taxonomy" id="425005"/>
    <lineage>
        <taxon>Bacteria</taxon>
        <taxon>Bacillati</taxon>
        <taxon>Bacillota</taxon>
        <taxon>Bacilli</taxon>
        <taxon>Bacillales</taxon>
        <taxon>Paenibacillaceae</taxon>
        <taxon>Cohnella</taxon>
    </lineage>
</organism>
<dbReference type="RefSeq" id="WP_378131219.1">
    <property type="nucleotide sequence ID" value="NZ_JBHSMI010000013.1"/>
</dbReference>
<keyword evidence="2" id="KW-1133">Transmembrane helix</keyword>
<accession>A0ABW0HNF8</accession>
<evidence type="ECO:0000256" key="2">
    <source>
        <dbReference type="SAM" id="Phobius"/>
    </source>
</evidence>
<feature type="transmembrane region" description="Helical" evidence="2">
    <location>
        <begin position="7"/>
        <end position="28"/>
    </location>
</feature>
<feature type="compositionally biased region" description="Basic and acidic residues" evidence="1">
    <location>
        <begin position="84"/>
        <end position="93"/>
    </location>
</feature>
<gene>
    <name evidence="3" type="ORF">ACFPOF_07665</name>
</gene>
<evidence type="ECO:0000313" key="4">
    <source>
        <dbReference type="Proteomes" id="UP001596113"/>
    </source>
</evidence>
<name>A0ABW0HNF8_9BACL</name>
<protein>
    <submittedName>
        <fullName evidence="3">Transporter suffix domain-containing protein</fullName>
    </submittedName>
</protein>
<keyword evidence="4" id="KW-1185">Reference proteome</keyword>
<evidence type="ECO:0000256" key="1">
    <source>
        <dbReference type="SAM" id="MobiDB-lite"/>
    </source>
</evidence>
<keyword evidence="2" id="KW-0472">Membrane</keyword>
<feature type="region of interest" description="Disordered" evidence="1">
    <location>
        <begin position="74"/>
        <end position="93"/>
    </location>
</feature>
<sequence>MANRKKMLYKLGLGFIIASFMLWVAPFVVPFMPLSAGAKAGIITVALIVAEALFWVGVLFVGKEVAKKIRGYVNPSNWRKKPKPGPDKDGQGN</sequence>
<dbReference type="EMBL" id="JBHSMI010000013">
    <property type="protein sequence ID" value="MFC5402614.1"/>
    <property type="molecule type" value="Genomic_DNA"/>
</dbReference>
<keyword evidence="2" id="KW-0812">Transmembrane</keyword>
<comment type="caution">
    <text evidence="3">The sequence shown here is derived from an EMBL/GenBank/DDBJ whole genome shotgun (WGS) entry which is preliminary data.</text>
</comment>
<evidence type="ECO:0000313" key="3">
    <source>
        <dbReference type="EMBL" id="MFC5402614.1"/>
    </source>
</evidence>
<dbReference type="NCBIfam" id="NF033684">
    <property type="entry name" value="suffix_2_RND"/>
    <property type="match status" value="1"/>
</dbReference>
<proteinExistence type="predicted"/>
<feature type="transmembrane region" description="Helical" evidence="2">
    <location>
        <begin position="40"/>
        <end position="61"/>
    </location>
</feature>
<dbReference type="InterPro" id="IPR047961">
    <property type="entry name" value="Transp_suffix-like"/>
</dbReference>